<protein>
    <recommendedName>
        <fullName evidence="3">HMG box domain-containing protein</fullName>
    </recommendedName>
</protein>
<name>A0A397W5R3_9GLOM</name>
<reference evidence="1 2" key="1">
    <citation type="submission" date="2018-06" db="EMBL/GenBank/DDBJ databases">
        <title>Comparative genomics reveals the genomic features of Rhizophagus irregularis, R. cerebriforme, R. diaphanum and Gigaspora rosea, and their symbiotic lifestyle signature.</title>
        <authorList>
            <person name="Morin E."/>
            <person name="San Clemente H."/>
            <person name="Chen E.C.H."/>
            <person name="De La Providencia I."/>
            <person name="Hainaut M."/>
            <person name="Kuo A."/>
            <person name="Kohler A."/>
            <person name="Murat C."/>
            <person name="Tang N."/>
            <person name="Roy S."/>
            <person name="Loubradou J."/>
            <person name="Henrissat B."/>
            <person name="Grigoriev I.V."/>
            <person name="Corradi N."/>
            <person name="Roux C."/>
            <person name="Martin F.M."/>
        </authorList>
    </citation>
    <scope>NUCLEOTIDE SEQUENCE [LARGE SCALE GENOMIC DNA]</scope>
    <source>
        <strain evidence="1 2">DAOM 194757</strain>
    </source>
</reference>
<dbReference type="EMBL" id="QKWP01000093">
    <property type="protein sequence ID" value="RIB27613.1"/>
    <property type="molecule type" value="Genomic_DNA"/>
</dbReference>
<dbReference type="Proteomes" id="UP000266673">
    <property type="component" value="Unassembled WGS sequence"/>
</dbReference>
<dbReference type="InterPro" id="IPR036910">
    <property type="entry name" value="HMG_box_dom_sf"/>
</dbReference>
<dbReference type="OrthoDB" id="2365957at2759"/>
<dbReference type="AlphaFoldDB" id="A0A397W5R3"/>
<evidence type="ECO:0008006" key="3">
    <source>
        <dbReference type="Google" id="ProtNLM"/>
    </source>
</evidence>
<evidence type="ECO:0000313" key="1">
    <source>
        <dbReference type="EMBL" id="RIB27613.1"/>
    </source>
</evidence>
<comment type="caution">
    <text evidence="1">The sequence shown here is derived from an EMBL/GenBank/DDBJ whole genome shotgun (WGS) entry which is preliminary data.</text>
</comment>
<sequence>MARQCLHYDFQQKVDAFITNHRPLNIHPPPQLDANIALESLFLRNGLYFHYKGRRPLNAFNVFKLIVKQEAERISENDLLVINKVTEHLWKRSSPQEKLAYRNFSKVINEILSQRVINFCLSFRSVPVRLTENFKCN</sequence>
<proteinExistence type="predicted"/>
<accession>A0A397W5R3</accession>
<evidence type="ECO:0000313" key="2">
    <source>
        <dbReference type="Proteomes" id="UP000266673"/>
    </source>
</evidence>
<gene>
    <name evidence="1" type="ORF">C2G38_2137759</name>
</gene>
<organism evidence="1 2">
    <name type="scientific">Gigaspora rosea</name>
    <dbReference type="NCBI Taxonomy" id="44941"/>
    <lineage>
        <taxon>Eukaryota</taxon>
        <taxon>Fungi</taxon>
        <taxon>Fungi incertae sedis</taxon>
        <taxon>Mucoromycota</taxon>
        <taxon>Glomeromycotina</taxon>
        <taxon>Glomeromycetes</taxon>
        <taxon>Diversisporales</taxon>
        <taxon>Gigasporaceae</taxon>
        <taxon>Gigaspora</taxon>
    </lineage>
</organism>
<keyword evidence="2" id="KW-1185">Reference proteome</keyword>
<dbReference type="SUPFAM" id="SSF47095">
    <property type="entry name" value="HMG-box"/>
    <property type="match status" value="1"/>
</dbReference>